<dbReference type="GO" id="GO:0097351">
    <property type="term" value="F:toxin sequestering activity"/>
    <property type="evidence" value="ECO:0007669"/>
    <property type="project" value="TreeGrafter"/>
</dbReference>
<dbReference type="AlphaFoldDB" id="A0A6J4UUL7"/>
<protein>
    <recommendedName>
        <fullName evidence="2">Antitoxin</fullName>
    </recommendedName>
</protein>
<dbReference type="Pfam" id="PF02604">
    <property type="entry name" value="PhdYeFM_antitox"/>
    <property type="match status" value="1"/>
</dbReference>
<dbReference type="InterPro" id="IPR036165">
    <property type="entry name" value="YefM-like_sf"/>
</dbReference>
<name>A0A6J4UUL7_9BACT</name>
<evidence type="ECO:0000256" key="2">
    <source>
        <dbReference type="RuleBase" id="RU362080"/>
    </source>
</evidence>
<accession>A0A6J4UUL7</accession>
<dbReference type="PANTHER" id="PTHR35377:SF5">
    <property type="entry name" value="ANTITOXIN VAPB46"/>
    <property type="match status" value="1"/>
</dbReference>
<dbReference type="InterPro" id="IPR006442">
    <property type="entry name" value="Antitoxin_Phd/YefM"/>
</dbReference>
<comment type="function">
    <text evidence="2">Antitoxin component of a type II toxin-antitoxin (TA) system.</text>
</comment>
<dbReference type="PANTHER" id="PTHR35377">
    <property type="entry name" value="ANTITOXIN VAPB49-RELATED-RELATED"/>
    <property type="match status" value="1"/>
</dbReference>
<gene>
    <name evidence="3" type="ORF">AVDCRST_MAG88-1332</name>
</gene>
<reference evidence="3" key="1">
    <citation type="submission" date="2020-02" db="EMBL/GenBank/DDBJ databases">
        <authorList>
            <person name="Meier V. D."/>
        </authorList>
    </citation>
    <scope>NUCLEOTIDE SEQUENCE</scope>
    <source>
        <strain evidence="3">AVDCRST_MAG88</strain>
    </source>
</reference>
<proteinExistence type="inferred from homology"/>
<organism evidence="3">
    <name type="scientific">uncultured Thermomicrobiales bacterium</name>
    <dbReference type="NCBI Taxonomy" id="1645740"/>
    <lineage>
        <taxon>Bacteria</taxon>
        <taxon>Pseudomonadati</taxon>
        <taxon>Thermomicrobiota</taxon>
        <taxon>Thermomicrobia</taxon>
        <taxon>Thermomicrobiales</taxon>
        <taxon>environmental samples</taxon>
    </lineage>
</organism>
<dbReference type="SUPFAM" id="SSF143120">
    <property type="entry name" value="YefM-like"/>
    <property type="match status" value="1"/>
</dbReference>
<comment type="similarity">
    <text evidence="1 2">Belongs to the phD/YefM antitoxin family.</text>
</comment>
<evidence type="ECO:0000256" key="1">
    <source>
        <dbReference type="ARBA" id="ARBA00009981"/>
    </source>
</evidence>
<sequence length="88" mass="9632">MASVGVRELKEQTSQILRRVREGRETIEVTYHGKVVARLVPVEELAVDRSAEFAAVWAEMDRLAAEIGARWPAGVSAADAVSGGRREL</sequence>
<dbReference type="NCBIfam" id="TIGR01552">
    <property type="entry name" value="phd_fam"/>
    <property type="match status" value="1"/>
</dbReference>
<dbReference type="InterPro" id="IPR051416">
    <property type="entry name" value="phD-YefM_TA_antitoxins"/>
</dbReference>
<dbReference type="Gene3D" id="3.40.1620.10">
    <property type="entry name" value="YefM-like domain"/>
    <property type="match status" value="1"/>
</dbReference>
<evidence type="ECO:0000313" key="3">
    <source>
        <dbReference type="EMBL" id="CAA9558881.1"/>
    </source>
</evidence>
<dbReference type="EMBL" id="CADCWM010000438">
    <property type="protein sequence ID" value="CAA9558881.1"/>
    <property type="molecule type" value="Genomic_DNA"/>
</dbReference>